<dbReference type="Proteomes" id="UP000002063">
    <property type="component" value="Chromosome"/>
</dbReference>
<proteinExistence type="predicted"/>
<reference evidence="1" key="1">
    <citation type="submission" date="2009-10" db="EMBL/GenBank/DDBJ databases">
        <title>Complete sequence of chromosome of Methanocaldococcus vulcanius M7.</title>
        <authorList>
            <consortium name="US DOE Joint Genome Institute"/>
            <person name="Lucas S."/>
            <person name="Copeland A."/>
            <person name="Lapidus A."/>
            <person name="Glavina del Rio T."/>
            <person name="Dalin E."/>
            <person name="Tice H."/>
            <person name="Bruce D."/>
            <person name="Goodwin L."/>
            <person name="Pitluck S."/>
            <person name="Lcollab F.I."/>
            <person name="Brettin T."/>
            <person name="Detter J.C."/>
            <person name="Han C."/>
            <person name="Tapia R."/>
            <person name="Kuske C.R."/>
            <person name="Schmutz J."/>
            <person name="Larimer F."/>
            <person name="Land M."/>
            <person name="Hauser L."/>
            <person name="Kyrpides N."/>
            <person name="Ovchinikova G."/>
            <person name="Sieprawska-Lupa M."/>
            <person name="Whitman W.B."/>
            <person name="Woyke T."/>
        </authorList>
    </citation>
    <scope>NUCLEOTIDE SEQUENCE [LARGE SCALE GENOMIC DNA]</scope>
    <source>
        <strain evidence="1">M7</strain>
    </source>
</reference>
<dbReference type="KEGG" id="mvu:Metvu_0774"/>
<sequence length="36" mass="4228">METEPLPRIFVVEVLKSARVVMETRLTRKLRNMGLN</sequence>
<gene>
    <name evidence="1" type="ordered locus">Metvu_0774</name>
</gene>
<evidence type="ECO:0000313" key="2">
    <source>
        <dbReference type="Proteomes" id="UP000002063"/>
    </source>
</evidence>
<dbReference type="HOGENOM" id="CLU_3353920_0_0_2"/>
<dbReference type="EMBL" id="CP001787">
    <property type="protein sequence ID" value="ACX72632.1"/>
    <property type="molecule type" value="Genomic_DNA"/>
</dbReference>
<keyword evidence="2" id="KW-1185">Reference proteome</keyword>
<evidence type="ECO:0000313" key="1">
    <source>
        <dbReference type="EMBL" id="ACX72632.1"/>
    </source>
</evidence>
<dbReference type="STRING" id="579137.Metvu_0774"/>
<name>C9RGD0_METVM</name>
<accession>C9RGD0</accession>
<protein>
    <submittedName>
        <fullName evidence="1">Uncharacterized protein</fullName>
    </submittedName>
</protein>
<organism evidence="1 2">
    <name type="scientific">Methanocaldococcus vulcanius (strain ATCC 700851 / DSM 12094 / M7)</name>
    <name type="common">Methanococcus vulcanius</name>
    <dbReference type="NCBI Taxonomy" id="579137"/>
    <lineage>
        <taxon>Archaea</taxon>
        <taxon>Methanobacteriati</taxon>
        <taxon>Methanobacteriota</taxon>
        <taxon>Methanomada group</taxon>
        <taxon>Methanococci</taxon>
        <taxon>Methanococcales</taxon>
        <taxon>Methanocaldococcaceae</taxon>
        <taxon>Methanocaldococcus</taxon>
    </lineage>
</organism>
<dbReference type="AlphaFoldDB" id="C9RGD0"/>